<dbReference type="GO" id="GO:1990334">
    <property type="term" value="C:Bfa1-Bub2 complex"/>
    <property type="evidence" value="ECO:0007669"/>
    <property type="project" value="InterPro"/>
</dbReference>
<accession>A0A1J9R9H6</accession>
<dbReference type="EMBL" id="MNUE01000094">
    <property type="protein sequence ID" value="OJD29083.1"/>
    <property type="molecule type" value="Genomic_DNA"/>
</dbReference>
<dbReference type="GeneID" id="31020242"/>
<evidence type="ECO:0000256" key="1">
    <source>
        <dbReference type="SAM" id="MobiDB-lite"/>
    </source>
</evidence>
<feature type="compositionally biased region" description="Polar residues" evidence="1">
    <location>
        <begin position="471"/>
        <end position="488"/>
    </location>
</feature>
<feature type="region of interest" description="Disordered" evidence="1">
    <location>
        <begin position="364"/>
        <end position="384"/>
    </location>
</feature>
<dbReference type="PANTHER" id="PTHR35140">
    <property type="entry name" value="MITOTIC CHECK POINT PROTEIN BFA1"/>
    <property type="match status" value="1"/>
</dbReference>
<feature type="compositionally biased region" description="Pro residues" evidence="1">
    <location>
        <begin position="289"/>
        <end position="301"/>
    </location>
</feature>
<keyword evidence="3" id="KW-1185">Reference proteome</keyword>
<feature type="compositionally biased region" description="Polar residues" evidence="1">
    <location>
        <begin position="626"/>
        <end position="638"/>
    </location>
</feature>
<evidence type="ECO:0000313" key="3">
    <source>
        <dbReference type="Proteomes" id="UP000183809"/>
    </source>
</evidence>
<dbReference type="GO" id="GO:0031578">
    <property type="term" value="P:mitotic spindle orientation checkpoint signaling"/>
    <property type="evidence" value="ECO:0007669"/>
    <property type="project" value="TreeGrafter"/>
</dbReference>
<dbReference type="InterPro" id="IPR034586">
    <property type="entry name" value="Bfa1/Byr4"/>
</dbReference>
<dbReference type="OrthoDB" id="19159at2759"/>
<feature type="compositionally biased region" description="Acidic residues" evidence="1">
    <location>
        <begin position="149"/>
        <end position="158"/>
    </location>
</feature>
<evidence type="ECO:0000313" key="2">
    <source>
        <dbReference type="EMBL" id="OJD29083.1"/>
    </source>
</evidence>
<feature type="compositionally biased region" description="Pro residues" evidence="1">
    <location>
        <begin position="723"/>
        <end position="738"/>
    </location>
</feature>
<feature type="region of interest" description="Disordered" evidence="1">
    <location>
        <begin position="106"/>
        <end position="310"/>
    </location>
</feature>
<feature type="compositionally biased region" description="Low complexity" evidence="1">
    <location>
        <begin position="39"/>
        <end position="58"/>
    </location>
</feature>
<comment type="caution">
    <text evidence="2">The sequence shown here is derived from an EMBL/GenBank/DDBJ whole genome shotgun (WGS) entry which is preliminary data.</text>
</comment>
<feature type="region of interest" description="Disordered" evidence="1">
    <location>
        <begin position="626"/>
        <end position="645"/>
    </location>
</feature>
<feature type="compositionally biased region" description="Polar residues" evidence="1">
    <location>
        <begin position="179"/>
        <end position="191"/>
    </location>
</feature>
<feature type="compositionally biased region" description="Basic and acidic residues" evidence="1">
    <location>
        <begin position="220"/>
        <end position="232"/>
    </location>
</feature>
<feature type="compositionally biased region" description="Basic and acidic residues" evidence="1">
    <location>
        <begin position="598"/>
        <end position="611"/>
    </location>
</feature>
<reference evidence="2 3" key="1">
    <citation type="submission" date="2016-10" db="EMBL/GenBank/DDBJ databases">
        <title>Proteomics and genomics reveal pathogen-plant mechanisms compatible with a hemibiotrophic lifestyle of Diplodia corticola.</title>
        <authorList>
            <person name="Fernandes I."/>
            <person name="De Jonge R."/>
            <person name="Van De Peer Y."/>
            <person name="Devreese B."/>
            <person name="Alves A."/>
            <person name="Esteves A.C."/>
        </authorList>
    </citation>
    <scope>NUCLEOTIDE SEQUENCE [LARGE SCALE GENOMIC DNA]</scope>
    <source>
        <strain evidence="2 3">CBS 112549</strain>
    </source>
</reference>
<proteinExistence type="predicted"/>
<feature type="compositionally biased region" description="Polar residues" evidence="1">
    <location>
        <begin position="443"/>
        <end position="457"/>
    </location>
</feature>
<feature type="compositionally biased region" description="Basic residues" evidence="1">
    <location>
        <begin position="106"/>
        <end position="115"/>
    </location>
</feature>
<dbReference type="GO" id="GO:0005096">
    <property type="term" value="F:GTPase activator activity"/>
    <property type="evidence" value="ECO:0007669"/>
    <property type="project" value="InterPro"/>
</dbReference>
<gene>
    <name evidence="2" type="ORF">BKCO1_940001</name>
</gene>
<protein>
    <submittedName>
        <fullName evidence="2">Cytokinesis regulator</fullName>
    </submittedName>
</protein>
<sequence>MASLHRGSFHERAVHMSPHIENWDDDDDFHGDLFAQSASSHANLSRSSRAPSLRSESAAGEEDWQVLLAPNDEASTKDAISSAKHAGIPIPASVPSSALLGGTIKRLGKKPSRQKIHQDDDWADDLELPGPSSGTLKLKTPQRPQTPSQDEDDFEDWAEGGSLGIRFGGTRRDTRTRGSSVSAAMSPSMGSCMTLESEDDDFGGLVLPKEPIDFNAVLRKRQDVETDDEKTPQPEPRPPQEGAADIDHQEEHEEAEAAAPPPPPPVEEAAPQSDNETVPEAAPDHPPAEPEPQSAPHPALPMPLATLKSVPEDDDFFDDLDVGSGDILDPARLTVNRNVKVNSNNKPPPTPNVRATTTLTFTDKPSVTSTSRIPRPMAPVAPRSRLDPVYESGAFYPNRNGRIGPTTTSAQLLRAKRSAPVLRSDYKPSNKQPTKPFLPAGISNRQSQHIATKSSMGQLRRDSDPRALSPTPRTYSRLSRQVETPSRTGNRKDIAPASLVREAATKRMFTKPARKRNFGDGSELDAFDDLPTSSTKENKYVKQPSNRQPSKMIRQVSHSKLPINPETSMQTPQPPTPKKTLRRENTPSFARDTASSRIAREERLGGPKQRPDSGPLMPINTNWKTQVATRNPPTSPQANRKRATGQKPYLIKQMNTPAVKNEKGMTYNPVLHRWEGNEGALNRFSSPVQEVKRPRIASNHSYSYSQPQAPPTHHQHTRSTPSFPTPAPAPNASSPPRPALISHISSSRGVQIEKGMVFDPRKMCWLKLDPRHTGPISPAASIGDESDPFADIEDLKDDVEVGAGVGGYFSIQGTASVAQTPMETFVSEEFDLGPGFIRRQREEEEVWRRRVEGWVGERREFLGDDWRWAIRDLSIEMAEHLPR</sequence>
<dbReference type="Proteomes" id="UP000183809">
    <property type="component" value="Unassembled WGS sequence"/>
</dbReference>
<dbReference type="AlphaFoldDB" id="A0A1J9R9H6"/>
<dbReference type="GO" id="GO:0044732">
    <property type="term" value="C:mitotic spindle pole body"/>
    <property type="evidence" value="ECO:0007669"/>
    <property type="project" value="TreeGrafter"/>
</dbReference>
<feature type="region of interest" description="Disordered" evidence="1">
    <location>
        <begin position="39"/>
        <end position="60"/>
    </location>
</feature>
<organism evidence="2 3">
    <name type="scientific">Diplodia corticola</name>
    <dbReference type="NCBI Taxonomy" id="236234"/>
    <lineage>
        <taxon>Eukaryota</taxon>
        <taxon>Fungi</taxon>
        <taxon>Dikarya</taxon>
        <taxon>Ascomycota</taxon>
        <taxon>Pezizomycotina</taxon>
        <taxon>Dothideomycetes</taxon>
        <taxon>Dothideomycetes incertae sedis</taxon>
        <taxon>Botryosphaeriales</taxon>
        <taxon>Botryosphaeriaceae</taxon>
        <taxon>Diplodia</taxon>
    </lineage>
</organism>
<feature type="region of interest" description="Disordered" evidence="1">
    <location>
        <begin position="701"/>
        <end position="746"/>
    </location>
</feature>
<feature type="region of interest" description="Disordered" evidence="1">
    <location>
        <begin position="417"/>
        <end position="620"/>
    </location>
</feature>
<dbReference type="RefSeq" id="XP_020125343.1">
    <property type="nucleotide sequence ID" value="XM_020279978.1"/>
</dbReference>
<dbReference type="PANTHER" id="PTHR35140:SF1">
    <property type="entry name" value="MITOTIC CHECK POINT PROTEIN BFA1"/>
    <property type="match status" value="1"/>
</dbReference>
<dbReference type="STRING" id="236234.A0A1J9R9H6"/>
<name>A0A1J9R9H6_9PEZI</name>